<dbReference type="PANTHER" id="PTHR10815:SF5">
    <property type="entry name" value="METHYLATED-DNA--PROTEIN-CYSTEINE METHYLTRANSFERASE"/>
    <property type="match status" value="1"/>
</dbReference>
<dbReference type="InterPro" id="IPR023546">
    <property type="entry name" value="MGMT"/>
</dbReference>
<reference evidence="13" key="1">
    <citation type="submission" date="2016-02" db="EMBL/GenBank/DDBJ databases">
        <authorList>
            <person name="Wibberg D."/>
        </authorList>
    </citation>
    <scope>NUCLEOTIDE SEQUENCE [LARGE SCALE GENOMIC DNA]</scope>
</reference>
<keyword evidence="3 9" id="KW-0963">Cytoplasm</keyword>
<comment type="catalytic activity">
    <reaction evidence="1 9">
        <text>a 4-O-methyl-thymidine in DNA + L-cysteinyl-[protein] = a thymidine in DNA + S-methyl-L-cysteinyl-[protein]</text>
        <dbReference type="Rhea" id="RHEA:53428"/>
        <dbReference type="Rhea" id="RHEA-COMP:10131"/>
        <dbReference type="Rhea" id="RHEA-COMP:10132"/>
        <dbReference type="Rhea" id="RHEA-COMP:13555"/>
        <dbReference type="Rhea" id="RHEA-COMP:13556"/>
        <dbReference type="ChEBI" id="CHEBI:29950"/>
        <dbReference type="ChEBI" id="CHEBI:82612"/>
        <dbReference type="ChEBI" id="CHEBI:137386"/>
        <dbReference type="ChEBI" id="CHEBI:137387"/>
        <dbReference type="EC" id="2.1.1.63"/>
    </reaction>
</comment>
<name>A0A1C3NT78_9ACTN</name>
<evidence type="ECO:0000259" key="11">
    <source>
        <dbReference type="Pfam" id="PF02870"/>
    </source>
</evidence>
<dbReference type="SUPFAM" id="SSF53155">
    <property type="entry name" value="Methylated DNA-protein cysteine methyltransferase domain"/>
    <property type="match status" value="1"/>
</dbReference>
<evidence type="ECO:0000256" key="1">
    <source>
        <dbReference type="ARBA" id="ARBA00001286"/>
    </source>
</evidence>
<proteinExistence type="inferred from homology"/>
<dbReference type="Pfam" id="PF01035">
    <property type="entry name" value="DNA_binding_1"/>
    <property type="match status" value="1"/>
</dbReference>
<gene>
    <name evidence="12" type="ORF">FDG2_0235</name>
</gene>
<dbReference type="PROSITE" id="PS00374">
    <property type="entry name" value="MGMT"/>
    <property type="match status" value="1"/>
</dbReference>
<evidence type="ECO:0000313" key="13">
    <source>
        <dbReference type="Proteomes" id="UP000199013"/>
    </source>
</evidence>
<dbReference type="FunFam" id="1.10.10.10:FF:000214">
    <property type="entry name" value="Methylated-DNA--protein-cysteine methyltransferase"/>
    <property type="match status" value="1"/>
</dbReference>
<dbReference type="Proteomes" id="UP000199013">
    <property type="component" value="Unassembled WGS sequence"/>
</dbReference>
<comment type="catalytic activity">
    <reaction evidence="8 9">
        <text>a 6-O-methyl-2'-deoxyguanosine in DNA + L-cysteinyl-[protein] = S-methyl-L-cysteinyl-[protein] + a 2'-deoxyguanosine in DNA</text>
        <dbReference type="Rhea" id="RHEA:24000"/>
        <dbReference type="Rhea" id="RHEA-COMP:10131"/>
        <dbReference type="Rhea" id="RHEA-COMP:10132"/>
        <dbReference type="Rhea" id="RHEA-COMP:11367"/>
        <dbReference type="Rhea" id="RHEA-COMP:11368"/>
        <dbReference type="ChEBI" id="CHEBI:29950"/>
        <dbReference type="ChEBI" id="CHEBI:82612"/>
        <dbReference type="ChEBI" id="CHEBI:85445"/>
        <dbReference type="ChEBI" id="CHEBI:85448"/>
        <dbReference type="EC" id="2.1.1.63"/>
    </reaction>
</comment>
<dbReference type="EMBL" id="FLUV01000098">
    <property type="protein sequence ID" value="SBW17479.1"/>
    <property type="molecule type" value="Genomic_DNA"/>
</dbReference>
<dbReference type="EC" id="2.1.1.63" evidence="9"/>
<comment type="subcellular location">
    <subcellularLocation>
        <location evidence="9">Cytoplasm</location>
    </subcellularLocation>
</comment>
<keyword evidence="7 9" id="KW-0234">DNA repair</keyword>
<evidence type="ECO:0000313" key="12">
    <source>
        <dbReference type="EMBL" id="SBW17479.1"/>
    </source>
</evidence>
<comment type="miscellaneous">
    <text evidence="9">This enzyme catalyzes only one turnover and therefore is not strictly catalytic. According to one definition, an enzyme is a biocatalyst that acts repeatedly and over many reaction cycles.</text>
</comment>
<keyword evidence="4 9" id="KW-0489">Methyltransferase</keyword>
<evidence type="ECO:0000256" key="2">
    <source>
        <dbReference type="ARBA" id="ARBA00008711"/>
    </source>
</evidence>
<comment type="function">
    <text evidence="9">Involved in the cellular defense against the biological effects of O6-methylguanine (O6-MeG) and O4-methylthymine (O4-MeT) in DNA. Repairs the methylated nucleobase in DNA by stoichiometrically transferring the methyl group to a cysteine residue in the enzyme. This is a suicide reaction: the enzyme is irreversibly inactivated.</text>
</comment>
<evidence type="ECO:0000256" key="5">
    <source>
        <dbReference type="ARBA" id="ARBA00022679"/>
    </source>
</evidence>
<dbReference type="NCBIfam" id="TIGR00589">
    <property type="entry name" value="ogt"/>
    <property type="match status" value="1"/>
</dbReference>
<dbReference type="SUPFAM" id="SSF46767">
    <property type="entry name" value="Methylated DNA-protein cysteine methyltransferase, C-terminal domain"/>
    <property type="match status" value="1"/>
</dbReference>
<feature type="active site" description="Nucleophile; methyl group acceptor" evidence="9">
    <location>
        <position position="121"/>
    </location>
</feature>
<dbReference type="InterPro" id="IPR036217">
    <property type="entry name" value="MethylDNA_cys_MeTrfase_DNAb"/>
</dbReference>
<comment type="similarity">
    <text evidence="2 9">Belongs to the MGMT family.</text>
</comment>
<protein>
    <recommendedName>
        <fullName evidence="9">Methylated-DNA--protein-cysteine methyltransferase</fullName>
        <ecNumber evidence="9">2.1.1.63</ecNumber>
    </recommendedName>
    <alternativeName>
        <fullName evidence="9">6-O-methylguanine-DNA methyltransferase</fullName>
        <shortName evidence="9">MGMT</shortName>
    </alternativeName>
    <alternativeName>
        <fullName evidence="9">O-6-methylguanine-DNA-alkyltransferase</fullName>
    </alternativeName>
</protein>
<keyword evidence="13" id="KW-1185">Reference proteome</keyword>
<dbReference type="Pfam" id="PF02870">
    <property type="entry name" value="Methyltransf_1N"/>
    <property type="match status" value="1"/>
</dbReference>
<feature type="domain" description="Methylated-DNA-[protein]-cysteine S-methyltransferase DNA binding" evidence="10">
    <location>
        <begin position="70"/>
        <end position="149"/>
    </location>
</feature>
<evidence type="ECO:0000256" key="8">
    <source>
        <dbReference type="ARBA" id="ARBA00049348"/>
    </source>
</evidence>
<accession>A0A1C3NT78</accession>
<dbReference type="AlphaFoldDB" id="A0A1C3NT78"/>
<dbReference type="GO" id="GO:0003908">
    <property type="term" value="F:methylated-DNA-[protein]-cysteine S-methyltransferase activity"/>
    <property type="evidence" value="ECO:0007669"/>
    <property type="project" value="UniProtKB-UniRule"/>
</dbReference>
<dbReference type="InterPro" id="IPR014048">
    <property type="entry name" value="MethylDNA_cys_MeTrfase_DNA-bd"/>
</dbReference>
<evidence type="ECO:0000256" key="4">
    <source>
        <dbReference type="ARBA" id="ARBA00022603"/>
    </source>
</evidence>
<evidence type="ECO:0000256" key="6">
    <source>
        <dbReference type="ARBA" id="ARBA00022763"/>
    </source>
</evidence>
<dbReference type="InterPro" id="IPR036631">
    <property type="entry name" value="MGMT_N_sf"/>
</dbReference>
<sequence>MSSPLGPLLLVGDDVGLCAIHMGEPEAEPGWPDDIEPDPVSLRDMIEQLEAYFIGDLLAFDVPLHPVGTPFQRAVWEAVAAIPYGATSSYAEIAKAVGRPSAFRAVGLANGRNPLPIIVPCHRVIGSSGSLTGYSGGIARKRHLLDLERRTLGRGYQADLGNSDLGLYRSVPNESIMVAPVVPDNDVSGRAVGPGIH</sequence>
<dbReference type="CDD" id="cd06445">
    <property type="entry name" value="ATase"/>
    <property type="match status" value="1"/>
</dbReference>
<evidence type="ECO:0000256" key="7">
    <source>
        <dbReference type="ARBA" id="ARBA00023204"/>
    </source>
</evidence>
<keyword evidence="5 9" id="KW-0808">Transferase</keyword>
<evidence type="ECO:0000256" key="3">
    <source>
        <dbReference type="ARBA" id="ARBA00022490"/>
    </source>
</evidence>
<dbReference type="Gene3D" id="3.30.160.70">
    <property type="entry name" value="Methylated DNA-protein cysteine methyltransferase domain"/>
    <property type="match status" value="1"/>
</dbReference>
<dbReference type="GO" id="GO:0006307">
    <property type="term" value="P:DNA alkylation repair"/>
    <property type="evidence" value="ECO:0007669"/>
    <property type="project" value="UniProtKB-UniRule"/>
</dbReference>
<dbReference type="InterPro" id="IPR036388">
    <property type="entry name" value="WH-like_DNA-bd_sf"/>
</dbReference>
<dbReference type="InterPro" id="IPR001497">
    <property type="entry name" value="MethylDNA_cys_MeTrfase_AS"/>
</dbReference>
<organism evidence="12 13">
    <name type="scientific">Candidatus Protofrankia californiensis</name>
    <dbReference type="NCBI Taxonomy" id="1839754"/>
    <lineage>
        <taxon>Bacteria</taxon>
        <taxon>Bacillati</taxon>
        <taxon>Actinomycetota</taxon>
        <taxon>Actinomycetes</taxon>
        <taxon>Frankiales</taxon>
        <taxon>Frankiaceae</taxon>
        <taxon>Protofrankia</taxon>
    </lineage>
</organism>
<keyword evidence="6 9" id="KW-0227">DNA damage</keyword>
<dbReference type="GO" id="GO:0032259">
    <property type="term" value="P:methylation"/>
    <property type="evidence" value="ECO:0007669"/>
    <property type="project" value="UniProtKB-KW"/>
</dbReference>
<dbReference type="Gene3D" id="1.10.10.10">
    <property type="entry name" value="Winged helix-like DNA-binding domain superfamily/Winged helix DNA-binding domain"/>
    <property type="match status" value="1"/>
</dbReference>
<dbReference type="PANTHER" id="PTHR10815">
    <property type="entry name" value="METHYLATED-DNA--PROTEIN-CYSTEINE METHYLTRANSFERASE"/>
    <property type="match status" value="1"/>
</dbReference>
<feature type="domain" description="Methylguanine DNA methyltransferase ribonuclease-like" evidence="11">
    <location>
        <begin position="2"/>
        <end position="65"/>
    </location>
</feature>
<dbReference type="HAMAP" id="MF_00772">
    <property type="entry name" value="OGT"/>
    <property type="match status" value="1"/>
</dbReference>
<dbReference type="InterPro" id="IPR008332">
    <property type="entry name" value="MethylG_MeTrfase_N"/>
</dbReference>
<evidence type="ECO:0000259" key="10">
    <source>
        <dbReference type="Pfam" id="PF01035"/>
    </source>
</evidence>
<evidence type="ECO:0000256" key="9">
    <source>
        <dbReference type="HAMAP-Rule" id="MF_00772"/>
    </source>
</evidence>
<dbReference type="GO" id="GO:0005737">
    <property type="term" value="C:cytoplasm"/>
    <property type="evidence" value="ECO:0007669"/>
    <property type="project" value="UniProtKB-SubCell"/>
</dbReference>